<dbReference type="SUPFAM" id="SSF46689">
    <property type="entry name" value="Homeodomain-like"/>
    <property type="match status" value="1"/>
</dbReference>
<evidence type="ECO:0000313" key="4">
    <source>
        <dbReference type="EMBL" id="OAQ38956.1"/>
    </source>
</evidence>
<dbReference type="SUPFAM" id="SSF48498">
    <property type="entry name" value="Tetracyclin repressor-like, C-terminal domain"/>
    <property type="match status" value="1"/>
</dbReference>
<dbReference type="Gene3D" id="1.10.357.10">
    <property type="entry name" value="Tetracycline Repressor, domain 2"/>
    <property type="match status" value="1"/>
</dbReference>
<dbReference type="InterPro" id="IPR050624">
    <property type="entry name" value="HTH-type_Tx_Regulator"/>
</dbReference>
<dbReference type="AlphaFoldDB" id="A0A179DD24"/>
<dbReference type="Pfam" id="PF00440">
    <property type="entry name" value="TetR_N"/>
    <property type="match status" value="1"/>
</dbReference>
<gene>
    <name evidence="4" type="ORF">A5893_13035</name>
</gene>
<dbReference type="InterPro" id="IPR009057">
    <property type="entry name" value="Homeodomain-like_sf"/>
</dbReference>
<evidence type="ECO:0000313" key="5">
    <source>
        <dbReference type="Proteomes" id="UP000078459"/>
    </source>
</evidence>
<reference evidence="4 5" key="1">
    <citation type="submission" date="2016-04" db="EMBL/GenBank/DDBJ databases">
        <authorList>
            <person name="Evans L.H."/>
            <person name="Alamgir A."/>
            <person name="Owens N."/>
            <person name="Weber N.D."/>
            <person name="Virtaneva K."/>
            <person name="Barbian K."/>
            <person name="Babar A."/>
            <person name="Rosenke K."/>
        </authorList>
    </citation>
    <scope>NUCLEOTIDE SEQUENCE [LARGE SCALE GENOMIC DNA]</scope>
    <source>
        <strain evidence="4 5">CCM 8644</strain>
    </source>
</reference>
<evidence type="ECO:0000259" key="3">
    <source>
        <dbReference type="PROSITE" id="PS50977"/>
    </source>
</evidence>
<dbReference type="InterPro" id="IPR036271">
    <property type="entry name" value="Tet_transcr_reg_TetR-rel_C_sf"/>
</dbReference>
<dbReference type="PANTHER" id="PTHR43479">
    <property type="entry name" value="ACREF/ENVCD OPERON REPRESSOR-RELATED"/>
    <property type="match status" value="1"/>
</dbReference>
<dbReference type="InterPro" id="IPR001647">
    <property type="entry name" value="HTH_TetR"/>
</dbReference>
<sequence>MKLSRDEIIEKTIVYANQYGWAKTSVREISKEIGYSTIKIYSEFGDKDQLLQEIQKKGFRLLRDEYVMATLSKENPEEQLIEICLAHYRFALKHSRYYELMFSQNNSLCKSISPEILTQAAEPVKSVIGKIASSKNIVHFLHWFSLVHGFYEVAHKNLSKKEKEAEKVLEDIIHNFIKGIK</sequence>
<comment type="caution">
    <text evidence="4">The sequence shown here is derived from an EMBL/GenBank/DDBJ whole genome shotgun (WGS) entry which is preliminary data.</text>
</comment>
<feature type="DNA-binding region" description="H-T-H motif" evidence="2">
    <location>
        <begin position="25"/>
        <end position="44"/>
    </location>
</feature>
<proteinExistence type="predicted"/>
<dbReference type="EMBL" id="LWHJ01000029">
    <property type="protein sequence ID" value="OAQ38956.1"/>
    <property type="molecule type" value="Genomic_DNA"/>
</dbReference>
<dbReference type="GO" id="GO:0003677">
    <property type="term" value="F:DNA binding"/>
    <property type="evidence" value="ECO:0007669"/>
    <property type="project" value="UniProtKB-UniRule"/>
</dbReference>
<reference evidence="4 5" key="2">
    <citation type="submission" date="2016-06" db="EMBL/GenBank/DDBJ databases">
        <title>Pedobacter psychrophilus sp. nov., isolated from Antarctic fragmentary rock.</title>
        <authorList>
            <person name="Svec P."/>
        </authorList>
    </citation>
    <scope>NUCLEOTIDE SEQUENCE [LARGE SCALE GENOMIC DNA]</scope>
    <source>
        <strain evidence="4 5">CCM 8644</strain>
    </source>
</reference>
<dbReference type="STRING" id="1826909.A5893_13035"/>
<name>A0A179DD24_9SPHI</name>
<feature type="domain" description="HTH tetR-type" evidence="3">
    <location>
        <begin position="2"/>
        <end position="62"/>
    </location>
</feature>
<dbReference type="Proteomes" id="UP000078459">
    <property type="component" value="Unassembled WGS sequence"/>
</dbReference>
<protein>
    <recommendedName>
        <fullName evidence="3">HTH tetR-type domain-containing protein</fullName>
    </recommendedName>
</protein>
<evidence type="ECO:0000256" key="1">
    <source>
        <dbReference type="ARBA" id="ARBA00023125"/>
    </source>
</evidence>
<evidence type="ECO:0000256" key="2">
    <source>
        <dbReference type="PROSITE-ProRule" id="PRU00335"/>
    </source>
</evidence>
<keyword evidence="1 2" id="KW-0238">DNA-binding</keyword>
<keyword evidence="5" id="KW-1185">Reference proteome</keyword>
<accession>A0A179DD24</accession>
<dbReference type="PROSITE" id="PS50977">
    <property type="entry name" value="HTH_TETR_2"/>
    <property type="match status" value="1"/>
</dbReference>
<organism evidence="4 5">
    <name type="scientific">Pedobacter psychrophilus</name>
    <dbReference type="NCBI Taxonomy" id="1826909"/>
    <lineage>
        <taxon>Bacteria</taxon>
        <taxon>Pseudomonadati</taxon>
        <taxon>Bacteroidota</taxon>
        <taxon>Sphingobacteriia</taxon>
        <taxon>Sphingobacteriales</taxon>
        <taxon>Sphingobacteriaceae</taxon>
        <taxon>Pedobacter</taxon>
    </lineage>
</organism>
<dbReference type="Gene3D" id="1.10.10.60">
    <property type="entry name" value="Homeodomain-like"/>
    <property type="match status" value="1"/>
</dbReference>
<dbReference type="PANTHER" id="PTHR43479:SF11">
    <property type="entry name" value="ACREF_ENVCD OPERON REPRESSOR-RELATED"/>
    <property type="match status" value="1"/>
</dbReference>